<proteinExistence type="predicted"/>
<accession>A0A843W942</accession>
<gene>
    <name evidence="2" type="ORF">Taro_037229</name>
</gene>
<feature type="compositionally biased region" description="Basic and acidic residues" evidence="1">
    <location>
        <begin position="1"/>
        <end position="22"/>
    </location>
</feature>
<reference evidence="2" key="1">
    <citation type="submission" date="2017-07" db="EMBL/GenBank/DDBJ databases">
        <title>Taro Niue Genome Assembly and Annotation.</title>
        <authorList>
            <person name="Atibalentja N."/>
            <person name="Keating K."/>
            <person name="Fields C.J."/>
        </authorList>
    </citation>
    <scope>NUCLEOTIDE SEQUENCE</scope>
    <source>
        <strain evidence="2">Niue_2</strain>
        <tissue evidence="2">Leaf</tissue>
    </source>
</reference>
<evidence type="ECO:0000313" key="3">
    <source>
        <dbReference type="Proteomes" id="UP000652761"/>
    </source>
</evidence>
<evidence type="ECO:0000256" key="1">
    <source>
        <dbReference type="SAM" id="MobiDB-lite"/>
    </source>
</evidence>
<evidence type="ECO:0000313" key="2">
    <source>
        <dbReference type="EMBL" id="MQM04426.1"/>
    </source>
</evidence>
<feature type="compositionally biased region" description="Basic and acidic residues" evidence="1">
    <location>
        <begin position="155"/>
        <end position="165"/>
    </location>
</feature>
<dbReference type="Proteomes" id="UP000652761">
    <property type="component" value="Unassembled WGS sequence"/>
</dbReference>
<organism evidence="2 3">
    <name type="scientific">Colocasia esculenta</name>
    <name type="common">Wild taro</name>
    <name type="synonym">Arum esculentum</name>
    <dbReference type="NCBI Taxonomy" id="4460"/>
    <lineage>
        <taxon>Eukaryota</taxon>
        <taxon>Viridiplantae</taxon>
        <taxon>Streptophyta</taxon>
        <taxon>Embryophyta</taxon>
        <taxon>Tracheophyta</taxon>
        <taxon>Spermatophyta</taxon>
        <taxon>Magnoliopsida</taxon>
        <taxon>Liliopsida</taxon>
        <taxon>Araceae</taxon>
        <taxon>Aroideae</taxon>
        <taxon>Colocasieae</taxon>
        <taxon>Colocasia</taxon>
    </lineage>
</organism>
<protein>
    <submittedName>
        <fullName evidence="2">Uncharacterized protein</fullName>
    </submittedName>
</protein>
<dbReference type="EMBL" id="NMUH01003214">
    <property type="protein sequence ID" value="MQM04426.1"/>
    <property type="molecule type" value="Genomic_DNA"/>
</dbReference>
<feature type="region of interest" description="Disordered" evidence="1">
    <location>
        <begin position="148"/>
        <end position="177"/>
    </location>
</feature>
<feature type="region of interest" description="Disordered" evidence="1">
    <location>
        <begin position="1"/>
        <end position="41"/>
    </location>
</feature>
<keyword evidence="3" id="KW-1185">Reference proteome</keyword>
<name>A0A843W942_COLES</name>
<dbReference type="AlphaFoldDB" id="A0A843W942"/>
<comment type="caution">
    <text evidence="2">The sequence shown here is derived from an EMBL/GenBank/DDBJ whole genome shotgun (WGS) entry which is preliminary data.</text>
</comment>
<feature type="compositionally biased region" description="Polar residues" evidence="1">
    <location>
        <begin position="166"/>
        <end position="177"/>
    </location>
</feature>
<sequence>MRMRDQGGRTEGEREQEGKWEQKGYLSRRAKAGSPKAPMPPERVTNKLIPLFIDLRILVTNRLIPVTNSLIPVTNMLIPVTNSLIPLYIDLRILVTNRLIPVTNRLIPVINRLIPVHINSNILVTTRLIPVTNRGFKADDLKEVGWQGGKWKGSSRPDKSRDTRELTATSLGSGQRRNINKCTGYLRAGRGPPTLVPR</sequence>